<proteinExistence type="predicted"/>
<dbReference type="Proteomes" id="UP001187531">
    <property type="component" value="Unassembled WGS sequence"/>
</dbReference>
<reference evidence="1" key="1">
    <citation type="submission" date="2023-07" db="EMBL/GenBank/DDBJ databases">
        <title>Chromosome-level genome assembly of Artemia franciscana.</title>
        <authorList>
            <person name="Jo E."/>
        </authorList>
    </citation>
    <scope>NUCLEOTIDE SEQUENCE</scope>
    <source>
        <tissue evidence="1">Whole body</tissue>
    </source>
</reference>
<accession>A0AA88KTG1</accession>
<organism evidence="1 2">
    <name type="scientific">Artemia franciscana</name>
    <name type="common">Brine shrimp</name>
    <name type="synonym">Artemia sanfranciscana</name>
    <dbReference type="NCBI Taxonomy" id="6661"/>
    <lineage>
        <taxon>Eukaryota</taxon>
        <taxon>Metazoa</taxon>
        <taxon>Ecdysozoa</taxon>
        <taxon>Arthropoda</taxon>
        <taxon>Crustacea</taxon>
        <taxon>Branchiopoda</taxon>
        <taxon>Anostraca</taxon>
        <taxon>Artemiidae</taxon>
        <taxon>Artemia</taxon>
    </lineage>
</organism>
<gene>
    <name evidence="1" type="ORF">QYM36_019920</name>
</gene>
<name>A0AA88KTG1_ARTSF</name>
<keyword evidence="2" id="KW-1185">Reference proteome</keyword>
<comment type="caution">
    <text evidence="1">The sequence shown here is derived from an EMBL/GenBank/DDBJ whole genome shotgun (WGS) entry which is preliminary data.</text>
</comment>
<dbReference type="AlphaFoldDB" id="A0AA88KTG1"/>
<evidence type="ECO:0000313" key="2">
    <source>
        <dbReference type="Proteomes" id="UP001187531"/>
    </source>
</evidence>
<sequence length="123" mass="14017">MGPASLTASKDFLQNSCCKVSIGSIVILVSRVSLIRNSSTRVAIIPVRPRYADQAYKVVNSLAEYLQRDNFKFLREFYLTNGIQRLKPDLIIYKEGVAYMVDLTVAYDHPEVFKRAAEEKVRK</sequence>
<protein>
    <submittedName>
        <fullName evidence="1">Uncharacterized protein</fullName>
    </submittedName>
</protein>
<evidence type="ECO:0000313" key="1">
    <source>
        <dbReference type="EMBL" id="KAK2701429.1"/>
    </source>
</evidence>
<dbReference type="EMBL" id="JAVRJZ010004920">
    <property type="protein sequence ID" value="KAK2701429.1"/>
    <property type="molecule type" value="Genomic_DNA"/>
</dbReference>